<evidence type="ECO:0000313" key="3">
    <source>
        <dbReference type="Proteomes" id="UP000233517"/>
    </source>
</evidence>
<dbReference type="Pfam" id="PF00717">
    <property type="entry name" value="Peptidase_S24"/>
    <property type="match status" value="1"/>
</dbReference>
<reference evidence="2 3" key="1">
    <citation type="journal article" date="2017" name="ISME J.">
        <title>Potential for microbial H2 and metal transformations associated with novel bacteria and archaea in deep terrestrial subsurface sediments.</title>
        <authorList>
            <person name="Hernsdorf A.W."/>
            <person name="Amano Y."/>
            <person name="Miyakawa K."/>
            <person name="Ise K."/>
            <person name="Suzuki Y."/>
            <person name="Anantharaman K."/>
            <person name="Probst A."/>
            <person name="Burstein D."/>
            <person name="Thomas B.C."/>
            <person name="Banfield J.F."/>
        </authorList>
    </citation>
    <scope>NUCLEOTIDE SEQUENCE [LARGE SCALE GENOMIC DNA]</scope>
    <source>
        <strain evidence="2">HGW-Falkowbacteria-1</strain>
    </source>
</reference>
<organism evidence="2 3">
    <name type="scientific">Candidatus Falkowbacteria bacterium HGW-Falkowbacteria-1</name>
    <dbReference type="NCBI Taxonomy" id="2013768"/>
    <lineage>
        <taxon>Bacteria</taxon>
        <taxon>Candidatus Falkowiibacteriota</taxon>
    </lineage>
</organism>
<dbReference type="Proteomes" id="UP000233517">
    <property type="component" value="Unassembled WGS sequence"/>
</dbReference>
<evidence type="ECO:0000259" key="1">
    <source>
        <dbReference type="Pfam" id="PF00717"/>
    </source>
</evidence>
<name>A0A2N2EAQ8_9BACT</name>
<dbReference type="InterPro" id="IPR015927">
    <property type="entry name" value="Peptidase_S24_S26A/B/C"/>
</dbReference>
<dbReference type="SUPFAM" id="SSF51306">
    <property type="entry name" value="LexA/Signal peptidase"/>
    <property type="match status" value="1"/>
</dbReference>
<proteinExistence type="predicted"/>
<dbReference type="Gene3D" id="2.10.109.10">
    <property type="entry name" value="Umud Fragment, subunit A"/>
    <property type="match status" value="1"/>
</dbReference>
<dbReference type="InterPro" id="IPR050077">
    <property type="entry name" value="LexA_repressor"/>
</dbReference>
<dbReference type="EMBL" id="PHAI01000001">
    <property type="protein sequence ID" value="PKM91752.1"/>
    <property type="molecule type" value="Genomic_DNA"/>
</dbReference>
<accession>A0A2N2EAQ8</accession>
<feature type="domain" description="Peptidase S24/S26A/S26B/S26C" evidence="1">
    <location>
        <begin position="77"/>
        <end position="203"/>
    </location>
</feature>
<gene>
    <name evidence="2" type="ORF">CVU82_00915</name>
</gene>
<dbReference type="PANTHER" id="PTHR33516:SF2">
    <property type="entry name" value="LEXA REPRESSOR-RELATED"/>
    <property type="match status" value="1"/>
</dbReference>
<evidence type="ECO:0000313" key="2">
    <source>
        <dbReference type="EMBL" id="PKM91752.1"/>
    </source>
</evidence>
<sequence length="211" mass="23512">MHDLQKKIVSISLNKDLSKLTLRDIGELIGIGRDNPQKTKHHLQQLVKRGVFKNEGGKYKKINVKNDDKKTSLVSLPIYGSANCGEAISFADDHLEGYLKVSPTIIKNKKKVFVVKAKGNSMNKALIDGESINDGDYVLIDSEKKNPENGDYVLSIIDGLANIKRFKEDKGRGMIVLFSESSSNYDPIYIHKNDRDFYSVAGKVLGVLKNS</sequence>
<dbReference type="CDD" id="cd06529">
    <property type="entry name" value="S24_LexA-like"/>
    <property type="match status" value="1"/>
</dbReference>
<dbReference type="InterPro" id="IPR039418">
    <property type="entry name" value="LexA-like"/>
</dbReference>
<dbReference type="InterPro" id="IPR036286">
    <property type="entry name" value="LexA/Signal_pep-like_sf"/>
</dbReference>
<comment type="caution">
    <text evidence="2">The sequence shown here is derived from an EMBL/GenBank/DDBJ whole genome shotgun (WGS) entry which is preliminary data.</text>
</comment>
<protein>
    <recommendedName>
        <fullName evidence="1">Peptidase S24/S26A/S26B/S26C domain-containing protein</fullName>
    </recommendedName>
</protein>
<dbReference type="AlphaFoldDB" id="A0A2N2EAQ8"/>
<dbReference type="PANTHER" id="PTHR33516">
    <property type="entry name" value="LEXA REPRESSOR"/>
    <property type="match status" value="1"/>
</dbReference>